<gene>
    <name evidence="4" type="ORF">FXB40_20600</name>
</gene>
<keyword evidence="2" id="KW-0521">NADP</keyword>
<reference evidence="4 5" key="1">
    <citation type="submission" date="2019-08" db="EMBL/GenBank/DDBJ databases">
        <title>Bradyrhizobium hipponensis sp. nov., a rhizobium isolated from a Lupinus angustifolius root nodule in Tunisia.</title>
        <authorList>
            <person name="Off K."/>
            <person name="Rejili M."/>
            <person name="Mars M."/>
            <person name="Brachmann A."/>
            <person name="Marin M."/>
        </authorList>
    </citation>
    <scope>NUCLEOTIDE SEQUENCE [LARGE SCALE GENOMIC DNA]</scope>
    <source>
        <strain evidence="4 5">CTAW71</strain>
    </source>
</reference>
<dbReference type="AlphaFoldDB" id="A0A5D3KC11"/>
<dbReference type="Gene3D" id="3.90.25.10">
    <property type="entry name" value="UDP-galactose 4-epimerase, domain 1"/>
    <property type="match status" value="1"/>
</dbReference>
<dbReference type="CDD" id="cd05251">
    <property type="entry name" value="NmrA_like_SDR_a"/>
    <property type="match status" value="1"/>
</dbReference>
<evidence type="ECO:0000256" key="2">
    <source>
        <dbReference type="ARBA" id="ARBA00022857"/>
    </source>
</evidence>
<dbReference type="Pfam" id="PF05368">
    <property type="entry name" value="NmrA"/>
    <property type="match status" value="1"/>
</dbReference>
<dbReference type="RefSeq" id="WP_148774006.1">
    <property type="nucleotide sequence ID" value="NZ_VSSS01000031.1"/>
</dbReference>
<organism evidence="4 5">
    <name type="scientific">Bradyrhizobium rifense</name>
    <dbReference type="NCBI Taxonomy" id="515499"/>
    <lineage>
        <taxon>Bacteria</taxon>
        <taxon>Pseudomonadati</taxon>
        <taxon>Pseudomonadota</taxon>
        <taxon>Alphaproteobacteria</taxon>
        <taxon>Hyphomicrobiales</taxon>
        <taxon>Nitrobacteraceae</taxon>
        <taxon>Bradyrhizobium</taxon>
    </lineage>
</organism>
<dbReference type="InterPro" id="IPR051164">
    <property type="entry name" value="NmrA-like_oxidored"/>
</dbReference>
<dbReference type="PANTHER" id="PTHR42748">
    <property type="entry name" value="NITROGEN METABOLITE REPRESSION PROTEIN NMRA FAMILY MEMBER"/>
    <property type="match status" value="1"/>
</dbReference>
<dbReference type="EMBL" id="VSSS01000031">
    <property type="protein sequence ID" value="TYL93661.1"/>
    <property type="molecule type" value="Genomic_DNA"/>
</dbReference>
<proteinExistence type="inferred from homology"/>
<feature type="domain" description="NmrA-like" evidence="3">
    <location>
        <begin position="4"/>
        <end position="254"/>
    </location>
</feature>
<comment type="caution">
    <text evidence="4">The sequence shown here is derived from an EMBL/GenBank/DDBJ whole genome shotgun (WGS) entry which is preliminary data.</text>
</comment>
<name>A0A5D3KC11_9BRAD</name>
<evidence type="ECO:0000313" key="5">
    <source>
        <dbReference type="Proteomes" id="UP000324758"/>
    </source>
</evidence>
<dbReference type="SUPFAM" id="SSF51735">
    <property type="entry name" value="NAD(P)-binding Rossmann-fold domains"/>
    <property type="match status" value="1"/>
</dbReference>
<sequence length="303" mass="32641">MSQKLTVVVTGATGQQGGAVVKNLLERGHEVRAVTRDTDSAKARALASAGVTLVRASLEDTAALTKVLEGATSLFSMTTPFEGGPQAETRQGISAADAAKAAGVHLVFTSVGSANRQTGVPHFDSKYEVEKHIARIGVRATVLAPAYFMENLYFGKEQLAKGIYAAPLPPTRPLAQVALADIGAVAVRLLEDPGRFAGKRFDLGGDELTGNDVLAMLSRVTGRPFTYFQVPLDVIRQRLGEDGAKMYEWFDRVGFAFDRAALRREFPDVAFHDFESWAKAQDWNALLQGADPSARAMHPATHK</sequence>
<protein>
    <submittedName>
        <fullName evidence="4">NmrA/HSCARG family protein</fullName>
    </submittedName>
</protein>
<dbReference type="Gene3D" id="3.40.50.720">
    <property type="entry name" value="NAD(P)-binding Rossmann-like Domain"/>
    <property type="match status" value="1"/>
</dbReference>
<comment type="similarity">
    <text evidence="1">Belongs to the NmrA-type oxidoreductase family.</text>
</comment>
<dbReference type="InterPro" id="IPR008030">
    <property type="entry name" value="NmrA-like"/>
</dbReference>
<accession>A0A5D3KC11</accession>
<keyword evidence="5" id="KW-1185">Reference proteome</keyword>
<evidence type="ECO:0000256" key="1">
    <source>
        <dbReference type="ARBA" id="ARBA00006328"/>
    </source>
</evidence>
<dbReference type="PANTHER" id="PTHR42748:SF7">
    <property type="entry name" value="NMRA LIKE REDOX SENSOR 1-RELATED"/>
    <property type="match status" value="1"/>
</dbReference>
<dbReference type="Proteomes" id="UP000324758">
    <property type="component" value="Unassembled WGS sequence"/>
</dbReference>
<evidence type="ECO:0000313" key="4">
    <source>
        <dbReference type="EMBL" id="TYL93661.1"/>
    </source>
</evidence>
<dbReference type="OrthoDB" id="7352262at2"/>
<dbReference type="InterPro" id="IPR036291">
    <property type="entry name" value="NAD(P)-bd_dom_sf"/>
</dbReference>
<evidence type="ECO:0000259" key="3">
    <source>
        <dbReference type="Pfam" id="PF05368"/>
    </source>
</evidence>